<protein>
    <submittedName>
        <fullName evidence="1">Carbon-nitrogen hydrolase family protein</fullName>
    </submittedName>
</protein>
<accession>A0ACC5ZUT6</accession>
<evidence type="ECO:0000313" key="2">
    <source>
        <dbReference type="Proteomes" id="UP001203036"/>
    </source>
</evidence>
<evidence type="ECO:0000313" key="1">
    <source>
        <dbReference type="EMBL" id="MCM2561309.1"/>
    </source>
</evidence>
<comment type="caution">
    <text evidence="1">The sequence shown here is derived from an EMBL/GenBank/DDBJ whole genome shotgun (WGS) entry which is preliminary data.</text>
</comment>
<proteinExistence type="predicted"/>
<dbReference type="EMBL" id="JAMQGO010000001">
    <property type="protein sequence ID" value="MCM2561309.1"/>
    <property type="molecule type" value="Genomic_DNA"/>
</dbReference>
<gene>
    <name evidence="1" type="ORF">M8744_04035</name>
</gene>
<reference evidence="1" key="1">
    <citation type="submission" date="2022-06" db="EMBL/GenBank/DDBJ databases">
        <title>Lutimaribacter sp. EGI FJ00013, a novel bacterium isolated from a salt lake sediment enrichment.</title>
        <authorList>
            <person name="Gao L."/>
            <person name="Fang B.-Z."/>
            <person name="Li W.-J."/>
        </authorList>
    </citation>
    <scope>NUCLEOTIDE SEQUENCE</scope>
    <source>
        <strain evidence="1">EGI FJ00013</strain>
    </source>
</reference>
<organism evidence="1 2">
    <name type="scientific">Lutimaribacter degradans</name>
    <dbReference type="NCBI Taxonomy" id="2945989"/>
    <lineage>
        <taxon>Bacteria</taxon>
        <taxon>Pseudomonadati</taxon>
        <taxon>Pseudomonadota</taxon>
        <taxon>Alphaproteobacteria</taxon>
        <taxon>Rhodobacterales</taxon>
        <taxon>Roseobacteraceae</taxon>
        <taxon>Lutimaribacter</taxon>
    </lineage>
</organism>
<sequence>MKLALYQGPSPAGDTAAAFATIDTTLAAAAASGARMAIMPELFLPGYNQTDAMATLAQPCDGEWQARLAQLCRRHGCGLTIGWAERAGDTIYNTATSLDDTGTVLAHYRKIQLFGQSEAEIFTPGDAYALFDFAGHRCALLICYDIEFAHHVHALADAGATLLLVPTANPAGFDAVPDAMVPARAAETAMTIAYANLCGSENRLRYGGRSVVVGPDARPLASAGRGPALLVVDLEEVGRIDPSTLSTQARDRRLV</sequence>
<keyword evidence="2" id="KW-1185">Reference proteome</keyword>
<name>A0ACC5ZUT6_9RHOB</name>
<keyword evidence="1" id="KW-0378">Hydrolase</keyword>
<dbReference type="Proteomes" id="UP001203036">
    <property type="component" value="Unassembled WGS sequence"/>
</dbReference>